<gene>
    <name evidence="10" type="ORF">FSP39_024924</name>
</gene>
<keyword evidence="6" id="KW-0804">Transcription</keyword>
<dbReference type="SUPFAM" id="SSF53098">
    <property type="entry name" value="Ribonuclease H-like"/>
    <property type="match status" value="1"/>
</dbReference>
<reference evidence="10" key="1">
    <citation type="submission" date="2019-08" db="EMBL/GenBank/DDBJ databases">
        <title>The improved chromosome-level genome for the pearl oyster Pinctada fucata martensii using PacBio sequencing and Hi-C.</title>
        <authorList>
            <person name="Zheng Z."/>
        </authorList>
    </citation>
    <scope>NUCLEOTIDE SEQUENCE</scope>
    <source>
        <strain evidence="10">ZZ-2019</strain>
        <tissue evidence="10">Adductor muscle</tissue>
    </source>
</reference>
<dbReference type="Pfam" id="PF02892">
    <property type="entry name" value="zf-BED"/>
    <property type="match status" value="1"/>
</dbReference>
<dbReference type="PROSITE" id="PS50808">
    <property type="entry name" value="ZF_BED"/>
    <property type="match status" value="1"/>
</dbReference>
<evidence type="ECO:0000313" key="11">
    <source>
        <dbReference type="Proteomes" id="UP001186944"/>
    </source>
</evidence>
<keyword evidence="3 8" id="KW-0863">Zinc-finger</keyword>
<dbReference type="Gene3D" id="1.10.10.1070">
    <property type="entry name" value="Zinc finger, BED domain-containing"/>
    <property type="match status" value="1"/>
</dbReference>
<evidence type="ECO:0000256" key="5">
    <source>
        <dbReference type="ARBA" id="ARBA00023015"/>
    </source>
</evidence>
<proteinExistence type="predicted"/>
<evidence type="ECO:0000313" key="10">
    <source>
        <dbReference type="EMBL" id="KAK3086886.1"/>
    </source>
</evidence>
<keyword evidence="11" id="KW-1185">Reference proteome</keyword>
<dbReference type="GO" id="GO:0009791">
    <property type="term" value="P:post-embryonic development"/>
    <property type="evidence" value="ECO:0007669"/>
    <property type="project" value="UniProtKB-ARBA"/>
</dbReference>
<comment type="subcellular location">
    <subcellularLocation>
        <location evidence="1">Nucleus</location>
    </subcellularLocation>
</comment>
<dbReference type="PANTHER" id="PTHR46481">
    <property type="entry name" value="ZINC FINGER BED DOMAIN-CONTAINING PROTEIN 4"/>
    <property type="match status" value="1"/>
</dbReference>
<evidence type="ECO:0000256" key="3">
    <source>
        <dbReference type="ARBA" id="ARBA00022771"/>
    </source>
</evidence>
<dbReference type="SMART" id="SM00614">
    <property type="entry name" value="ZnF_BED"/>
    <property type="match status" value="1"/>
</dbReference>
<organism evidence="10 11">
    <name type="scientific">Pinctada imbricata</name>
    <name type="common">Atlantic pearl-oyster</name>
    <name type="synonym">Pinctada martensii</name>
    <dbReference type="NCBI Taxonomy" id="66713"/>
    <lineage>
        <taxon>Eukaryota</taxon>
        <taxon>Metazoa</taxon>
        <taxon>Spiralia</taxon>
        <taxon>Lophotrochozoa</taxon>
        <taxon>Mollusca</taxon>
        <taxon>Bivalvia</taxon>
        <taxon>Autobranchia</taxon>
        <taxon>Pteriomorphia</taxon>
        <taxon>Pterioida</taxon>
        <taxon>Pterioidea</taxon>
        <taxon>Pteriidae</taxon>
        <taxon>Pinctada</taxon>
    </lineage>
</organism>
<evidence type="ECO:0000256" key="4">
    <source>
        <dbReference type="ARBA" id="ARBA00022833"/>
    </source>
</evidence>
<evidence type="ECO:0000256" key="8">
    <source>
        <dbReference type="PROSITE-ProRule" id="PRU00027"/>
    </source>
</evidence>
<evidence type="ECO:0000259" key="9">
    <source>
        <dbReference type="PROSITE" id="PS50808"/>
    </source>
</evidence>
<dbReference type="InterPro" id="IPR036236">
    <property type="entry name" value="Znf_C2H2_sf"/>
</dbReference>
<dbReference type="GO" id="GO:0008270">
    <property type="term" value="F:zinc ion binding"/>
    <property type="evidence" value="ECO:0007669"/>
    <property type="project" value="UniProtKB-KW"/>
</dbReference>
<keyword evidence="4" id="KW-0862">Zinc</keyword>
<dbReference type="PANTHER" id="PTHR46481:SF10">
    <property type="entry name" value="ZINC FINGER BED DOMAIN-CONTAINING PROTEIN 39"/>
    <property type="match status" value="1"/>
</dbReference>
<dbReference type="InterPro" id="IPR012337">
    <property type="entry name" value="RNaseH-like_sf"/>
</dbReference>
<keyword evidence="7" id="KW-0539">Nucleus</keyword>
<keyword evidence="5" id="KW-0805">Transcription regulation</keyword>
<name>A0AA88XK72_PINIB</name>
<evidence type="ECO:0000256" key="6">
    <source>
        <dbReference type="ARBA" id="ARBA00023163"/>
    </source>
</evidence>
<accession>A0AA88XK72</accession>
<sequence length="248" mass="27982">MATLDAESSKVTLKDAPVAFKSYVWRHFGFREGGDKEKTTCKLCFTDVSYKCGNTSNMATHLRRKHNITSDQPQNCKPVTATLSSAVSGQLKLSDVLHSKLHNSSQRARFITQSIAGFLSKDMRPFSTVENEGFRHLIKTLEPRYNLPGRTHFTDKVFPGLYEIVKTRIMTELLSADNAAITTDGWTSRATESFITVTAHFIDANWEFKNYVLQTRPLHESHTAENLANVLLQAISDWGLTKMVSHRL</sequence>
<keyword evidence="2" id="KW-0479">Metal-binding</keyword>
<comment type="caution">
    <text evidence="10">The sequence shown here is derived from an EMBL/GenBank/DDBJ whole genome shotgun (WGS) entry which is preliminary data.</text>
</comment>
<dbReference type="InterPro" id="IPR052035">
    <property type="entry name" value="ZnF_BED_domain_contain"/>
</dbReference>
<evidence type="ECO:0000256" key="7">
    <source>
        <dbReference type="ARBA" id="ARBA00023242"/>
    </source>
</evidence>
<dbReference type="AlphaFoldDB" id="A0AA88XK72"/>
<evidence type="ECO:0000256" key="2">
    <source>
        <dbReference type="ARBA" id="ARBA00022723"/>
    </source>
</evidence>
<dbReference type="SUPFAM" id="SSF57667">
    <property type="entry name" value="beta-beta-alpha zinc fingers"/>
    <property type="match status" value="1"/>
</dbReference>
<dbReference type="Proteomes" id="UP001186944">
    <property type="component" value="Unassembled WGS sequence"/>
</dbReference>
<dbReference type="GO" id="GO:0005634">
    <property type="term" value="C:nucleus"/>
    <property type="evidence" value="ECO:0007669"/>
    <property type="project" value="UniProtKB-SubCell"/>
</dbReference>
<evidence type="ECO:0000256" key="1">
    <source>
        <dbReference type="ARBA" id="ARBA00004123"/>
    </source>
</evidence>
<dbReference type="SUPFAM" id="SSF140996">
    <property type="entry name" value="Hermes dimerisation domain"/>
    <property type="match status" value="1"/>
</dbReference>
<dbReference type="InterPro" id="IPR003656">
    <property type="entry name" value="Znf_BED"/>
</dbReference>
<feature type="domain" description="BED-type" evidence="9">
    <location>
        <begin position="19"/>
        <end position="73"/>
    </location>
</feature>
<dbReference type="EMBL" id="VSWD01000012">
    <property type="protein sequence ID" value="KAK3086886.1"/>
    <property type="molecule type" value="Genomic_DNA"/>
</dbReference>
<dbReference type="GO" id="GO:0003677">
    <property type="term" value="F:DNA binding"/>
    <property type="evidence" value="ECO:0007669"/>
    <property type="project" value="InterPro"/>
</dbReference>
<protein>
    <recommendedName>
        <fullName evidence="9">BED-type domain-containing protein</fullName>
    </recommendedName>
</protein>